<organism evidence="4 5">
    <name type="scientific">Imhoffiella purpurea</name>
    <dbReference type="NCBI Taxonomy" id="1249627"/>
    <lineage>
        <taxon>Bacteria</taxon>
        <taxon>Pseudomonadati</taxon>
        <taxon>Pseudomonadota</taxon>
        <taxon>Gammaproteobacteria</taxon>
        <taxon>Chromatiales</taxon>
        <taxon>Chromatiaceae</taxon>
        <taxon>Imhoffiella</taxon>
    </lineage>
</organism>
<sequence>MIDTDSKPRLQAAWAPRPRTLATIVLCWLLTACSGMGDIQQSEDTLGLDPQDSPAELYVRMAQEYYARGQTEVAFRRAQQAIKADKRYARAHIWLAFLYEELDQIDLAAKHYDKAVDLAPKNADVLNAYASFECRQKRYANADAHFKRALASPLYATPWIAMTNAGNCAAAAGDSAKAEGYYREAIQANPSFGPALVKLAGLSFERGDAKTAKDYIDRYFDQGTLRTPSTSYTALTVGAKIERRLGNKKRARYYERALEQNFPVAPKTKEL</sequence>
<dbReference type="OrthoDB" id="9814042at2"/>
<dbReference type="Pfam" id="PF13432">
    <property type="entry name" value="TPR_16"/>
    <property type="match status" value="2"/>
</dbReference>
<dbReference type="EMBL" id="AONC01000038">
    <property type="protein sequence ID" value="EXJ14642.1"/>
    <property type="molecule type" value="Genomic_DNA"/>
</dbReference>
<dbReference type="SMART" id="SM00028">
    <property type="entry name" value="TPR"/>
    <property type="match status" value="3"/>
</dbReference>
<keyword evidence="2 3" id="KW-0802">TPR repeat</keyword>
<dbReference type="SUPFAM" id="SSF48452">
    <property type="entry name" value="TPR-like"/>
    <property type="match status" value="1"/>
</dbReference>
<feature type="repeat" description="TPR" evidence="3">
    <location>
        <begin position="89"/>
        <end position="122"/>
    </location>
</feature>
<dbReference type="InterPro" id="IPR019734">
    <property type="entry name" value="TPR_rpt"/>
</dbReference>
<dbReference type="PANTHER" id="PTHR45586">
    <property type="entry name" value="TPR REPEAT-CONTAINING PROTEIN PA4667"/>
    <property type="match status" value="1"/>
</dbReference>
<gene>
    <name evidence="4" type="ORF">D779_2336</name>
</gene>
<dbReference type="Gene3D" id="1.25.40.10">
    <property type="entry name" value="Tetratricopeptide repeat domain"/>
    <property type="match status" value="1"/>
</dbReference>
<accession>W9VF22</accession>
<dbReference type="Proteomes" id="UP000019460">
    <property type="component" value="Unassembled WGS sequence"/>
</dbReference>
<evidence type="ECO:0000256" key="2">
    <source>
        <dbReference type="ARBA" id="ARBA00022803"/>
    </source>
</evidence>
<dbReference type="eggNOG" id="COG3063">
    <property type="taxonomic scope" value="Bacteria"/>
</dbReference>
<dbReference type="InterPro" id="IPR011990">
    <property type="entry name" value="TPR-like_helical_dom_sf"/>
</dbReference>
<dbReference type="InterPro" id="IPR013360">
    <property type="entry name" value="Pilus_4_PilW"/>
</dbReference>
<dbReference type="NCBIfam" id="TIGR02521">
    <property type="entry name" value="type_IV_pilW"/>
    <property type="match status" value="1"/>
</dbReference>
<dbReference type="PROSITE" id="PS50005">
    <property type="entry name" value="TPR"/>
    <property type="match status" value="1"/>
</dbReference>
<dbReference type="PANTHER" id="PTHR45586:SF1">
    <property type="entry name" value="LIPOPOLYSACCHARIDE ASSEMBLY PROTEIN B"/>
    <property type="match status" value="1"/>
</dbReference>
<keyword evidence="1" id="KW-0677">Repeat</keyword>
<reference evidence="4 5" key="1">
    <citation type="submission" date="2012-11" db="EMBL/GenBank/DDBJ databases">
        <title>Genome assembly of Thiorhodococcus sp. AK35.</title>
        <authorList>
            <person name="Nupur N."/>
            <person name="Khatri I."/>
            <person name="Subramanian S."/>
            <person name="Pinnaka A."/>
        </authorList>
    </citation>
    <scope>NUCLEOTIDE SEQUENCE [LARGE SCALE GENOMIC DNA]</scope>
    <source>
        <strain evidence="4 5">AK35</strain>
    </source>
</reference>
<keyword evidence="5" id="KW-1185">Reference proteome</keyword>
<evidence type="ECO:0000313" key="4">
    <source>
        <dbReference type="EMBL" id="EXJ14642.1"/>
    </source>
</evidence>
<name>W9VF22_9GAMM</name>
<comment type="caution">
    <text evidence="4">The sequence shown here is derived from an EMBL/GenBank/DDBJ whole genome shotgun (WGS) entry which is preliminary data.</text>
</comment>
<protein>
    <submittedName>
        <fullName evidence="4">Type IV pilus biogenesis protein PilF</fullName>
    </submittedName>
</protein>
<proteinExistence type="predicted"/>
<dbReference type="RefSeq" id="WP_052348111.1">
    <property type="nucleotide sequence ID" value="NZ_AONC01000038.1"/>
</dbReference>
<dbReference type="PROSITE" id="PS51257">
    <property type="entry name" value="PROKAR_LIPOPROTEIN"/>
    <property type="match status" value="1"/>
</dbReference>
<evidence type="ECO:0000256" key="3">
    <source>
        <dbReference type="PROSITE-ProRule" id="PRU00339"/>
    </source>
</evidence>
<evidence type="ECO:0000256" key="1">
    <source>
        <dbReference type="ARBA" id="ARBA00022737"/>
    </source>
</evidence>
<dbReference type="AlphaFoldDB" id="W9VF22"/>
<dbReference type="InterPro" id="IPR051012">
    <property type="entry name" value="CellSynth/LPSAsmb/PSIAsmb"/>
</dbReference>
<evidence type="ECO:0000313" key="5">
    <source>
        <dbReference type="Proteomes" id="UP000019460"/>
    </source>
</evidence>
<dbReference type="STRING" id="1249627.D779_2336"/>